<protein>
    <recommendedName>
        <fullName evidence="1">Metal-dependent carboxypeptidase</fullName>
        <ecNumber evidence="1">3.4.17.19</ecNumber>
    </recommendedName>
</protein>
<sequence>MKELEELRRRARDMADLNGIGGLLLWDQNTMMPPGGAGARADQFEALERILHSQMTDPGLARVLDALEPWAASEDPDSDDVRLIAALRRDHEKAVRVPTELAAAMSLAAAHAQQAWLEAREKDDYRHFAPSLERIMELQHRYIACFDGTGTFAHPYDVLLDDYEPGLTTAEVRTLFSVLQDELVPLVTAAAAAGEDGRVFPGHYPVEDQQRFAQALLGAVGYDPEHWRLDPSVHPFARSLAHTDVRLTTRWEPDDLAMSFYSCLHEFGHGLYEAQMSPTHYRTTLGDAAGLGTHESQSRLWENLVGRGKPFMEWVLPVLREHLGGAFAAQEPSDLYRAVNQVRLSLIRIEADETTYNLHIALRFELELALVEGRLSVADLPDAWNEATHRLLGLDTPSIGEGVLQDIHWGAGMIGYFPTYTIGNLMAAQLWDGLRSDVPDVEAAIAVGDFAPLREWLRDNIHRHGRKFASRELLRRATGEELSVEPFLAYLEGKLLDAGLLTAPVRVPRT</sequence>
<evidence type="ECO:0000313" key="5">
    <source>
        <dbReference type="Proteomes" id="UP000278962"/>
    </source>
</evidence>
<dbReference type="InterPro" id="IPR001333">
    <property type="entry name" value="Peptidase_M32_Taq"/>
</dbReference>
<dbReference type="GO" id="GO:0004181">
    <property type="term" value="F:metallocarboxypeptidase activity"/>
    <property type="evidence" value="ECO:0007669"/>
    <property type="project" value="UniProtKB-UniRule"/>
</dbReference>
<keyword evidence="5" id="KW-1185">Reference proteome</keyword>
<dbReference type="Proteomes" id="UP000278962">
    <property type="component" value="Unassembled WGS sequence"/>
</dbReference>
<keyword evidence="1 2" id="KW-0479">Metal-binding</keyword>
<organism evidence="4 5">
    <name type="scientific">Solirubrobacter pauli</name>
    <dbReference type="NCBI Taxonomy" id="166793"/>
    <lineage>
        <taxon>Bacteria</taxon>
        <taxon>Bacillati</taxon>
        <taxon>Actinomycetota</taxon>
        <taxon>Thermoleophilia</taxon>
        <taxon>Solirubrobacterales</taxon>
        <taxon>Solirubrobacteraceae</taxon>
        <taxon>Solirubrobacter</taxon>
    </lineage>
</organism>
<feature type="binding site" evidence="2">
    <location>
        <position position="265"/>
    </location>
    <ligand>
        <name>Zn(2+)</name>
        <dbReference type="ChEBI" id="CHEBI:29105"/>
        <note>catalytic</note>
    </ligand>
</feature>
<dbReference type="EC" id="3.4.17.19" evidence="1"/>
<evidence type="ECO:0000256" key="1">
    <source>
        <dbReference type="PIRNR" id="PIRNR006615"/>
    </source>
</evidence>
<keyword evidence="1" id="KW-0378">Hydrolase</keyword>
<evidence type="ECO:0000256" key="3">
    <source>
        <dbReference type="PIRSR" id="PIRSR006615-2"/>
    </source>
</evidence>
<keyword evidence="1 4" id="KW-0121">Carboxypeptidase</keyword>
<dbReference type="EMBL" id="RBIL01000002">
    <property type="protein sequence ID" value="RKQ86595.1"/>
    <property type="molecule type" value="Genomic_DNA"/>
</dbReference>
<dbReference type="OrthoDB" id="9772308at2"/>
<dbReference type="Gene3D" id="1.10.1370.30">
    <property type="match status" value="1"/>
</dbReference>
<keyword evidence="2" id="KW-0862">Zinc</keyword>
<dbReference type="SUPFAM" id="SSF55486">
    <property type="entry name" value="Metalloproteases ('zincins'), catalytic domain"/>
    <property type="match status" value="1"/>
</dbReference>
<dbReference type="PANTHER" id="PTHR34217:SF1">
    <property type="entry name" value="CARBOXYPEPTIDASE 1"/>
    <property type="match status" value="1"/>
</dbReference>
<gene>
    <name evidence="4" type="ORF">C8N24_4608</name>
</gene>
<comment type="caution">
    <text evidence="4">The sequence shown here is derived from an EMBL/GenBank/DDBJ whole genome shotgun (WGS) entry which is preliminary data.</text>
</comment>
<dbReference type="GO" id="GO:0006508">
    <property type="term" value="P:proteolysis"/>
    <property type="evidence" value="ECO:0007669"/>
    <property type="project" value="UniProtKB-UniRule"/>
</dbReference>
<dbReference type="PANTHER" id="PTHR34217">
    <property type="entry name" value="METAL-DEPENDENT CARBOXYPEPTIDASE"/>
    <property type="match status" value="1"/>
</dbReference>
<dbReference type="Pfam" id="PF02074">
    <property type="entry name" value="Peptidase_M32"/>
    <property type="match status" value="1"/>
</dbReference>
<feature type="binding site" evidence="2">
    <location>
        <position position="295"/>
    </location>
    <ligand>
        <name>Zn(2+)</name>
        <dbReference type="ChEBI" id="CHEBI:29105"/>
        <note>catalytic</note>
    </ligand>
</feature>
<comment type="catalytic activity">
    <reaction evidence="1">
        <text>Release of a C-terminal amino acid with broad specificity, except for -Pro.</text>
        <dbReference type="EC" id="3.4.17.19"/>
    </reaction>
</comment>
<evidence type="ECO:0000313" key="4">
    <source>
        <dbReference type="EMBL" id="RKQ86595.1"/>
    </source>
</evidence>
<dbReference type="GO" id="GO:0046872">
    <property type="term" value="F:metal ion binding"/>
    <property type="evidence" value="ECO:0007669"/>
    <property type="project" value="UniProtKB-KW"/>
</dbReference>
<accession>A0A660KZT9</accession>
<keyword evidence="1" id="KW-0645">Protease</keyword>
<name>A0A660KZT9_9ACTN</name>
<comment type="similarity">
    <text evidence="1">Belongs to the peptidase M32 family.</text>
</comment>
<dbReference type="PRINTS" id="PR00998">
    <property type="entry name" value="CRBOXYPTASET"/>
</dbReference>
<feature type="active site" description="Proton donor/acceptor" evidence="3">
    <location>
        <position position="266"/>
    </location>
</feature>
<comment type="cofactor">
    <cofactor evidence="2">
        <name>Zn(2+)</name>
        <dbReference type="ChEBI" id="CHEBI:29105"/>
    </cofactor>
    <text evidence="2">Binds 1 zinc ion per subunit.</text>
</comment>
<reference evidence="4 5" key="1">
    <citation type="submission" date="2018-10" db="EMBL/GenBank/DDBJ databases">
        <title>Genomic Encyclopedia of Archaeal and Bacterial Type Strains, Phase II (KMG-II): from individual species to whole genera.</title>
        <authorList>
            <person name="Goeker M."/>
        </authorList>
    </citation>
    <scope>NUCLEOTIDE SEQUENCE [LARGE SCALE GENOMIC DNA]</scope>
    <source>
        <strain evidence="4 5">DSM 14954</strain>
    </source>
</reference>
<dbReference type="RefSeq" id="WP_121254454.1">
    <property type="nucleotide sequence ID" value="NZ_RBIL01000002.1"/>
</dbReference>
<dbReference type="PROSITE" id="PS52034">
    <property type="entry name" value="PEPTIDASE_M32"/>
    <property type="match status" value="1"/>
</dbReference>
<dbReference type="AlphaFoldDB" id="A0A660KZT9"/>
<dbReference type="PIRSF" id="PIRSF006615">
    <property type="entry name" value="Zn_crbxpep_Taq"/>
    <property type="match status" value="1"/>
</dbReference>
<proteinExistence type="inferred from homology"/>
<dbReference type="CDD" id="cd06460">
    <property type="entry name" value="M32_Taq"/>
    <property type="match status" value="1"/>
</dbReference>
<keyword evidence="1" id="KW-0482">Metalloprotease</keyword>
<feature type="binding site" evidence="2">
    <location>
        <position position="269"/>
    </location>
    <ligand>
        <name>Zn(2+)</name>
        <dbReference type="ChEBI" id="CHEBI:29105"/>
        <note>catalytic</note>
    </ligand>
</feature>
<evidence type="ECO:0000256" key="2">
    <source>
        <dbReference type="PIRSR" id="PIRSR006615-1"/>
    </source>
</evidence>
<comment type="function">
    <text evidence="1">Broad specificity carboxypetidase that releases amino acids sequentially from the C-terminus, including neutral, aromatic, polar and basic residues.</text>
</comment>